<accession>A0A9D4FM49</accession>
<name>A0A9D4FM49_DREPO</name>
<dbReference type="AlphaFoldDB" id="A0A9D4FM49"/>
<keyword evidence="2" id="KW-1185">Reference proteome</keyword>
<gene>
    <name evidence="1" type="ORF">DPMN_153320</name>
</gene>
<evidence type="ECO:0000313" key="2">
    <source>
        <dbReference type="Proteomes" id="UP000828390"/>
    </source>
</evidence>
<organism evidence="1 2">
    <name type="scientific">Dreissena polymorpha</name>
    <name type="common">Zebra mussel</name>
    <name type="synonym">Mytilus polymorpha</name>
    <dbReference type="NCBI Taxonomy" id="45954"/>
    <lineage>
        <taxon>Eukaryota</taxon>
        <taxon>Metazoa</taxon>
        <taxon>Spiralia</taxon>
        <taxon>Lophotrochozoa</taxon>
        <taxon>Mollusca</taxon>
        <taxon>Bivalvia</taxon>
        <taxon>Autobranchia</taxon>
        <taxon>Heteroconchia</taxon>
        <taxon>Euheterodonta</taxon>
        <taxon>Imparidentia</taxon>
        <taxon>Neoheterodontei</taxon>
        <taxon>Myida</taxon>
        <taxon>Dreissenoidea</taxon>
        <taxon>Dreissenidae</taxon>
        <taxon>Dreissena</taxon>
    </lineage>
</organism>
<comment type="caution">
    <text evidence="1">The sequence shown here is derived from an EMBL/GenBank/DDBJ whole genome shotgun (WGS) entry which is preliminary data.</text>
</comment>
<protein>
    <submittedName>
        <fullName evidence="1">Uncharacterized protein</fullName>
    </submittedName>
</protein>
<proteinExistence type="predicted"/>
<dbReference type="Proteomes" id="UP000828390">
    <property type="component" value="Unassembled WGS sequence"/>
</dbReference>
<evidence type="ECO:0000313" key="1">
    <source>
        <dbReference type="EMBL" id="KAH3799708.1"/>
    </source>
</evidence>
<dbReference type="EMBL" id="JAIWYP010000007">
    <property type="protein sequence ID" value="KAH3799708.1"/>
    <property type="molecule type" value="Genomic_DNA"/>
</dbReference>
<sequence length="107" mass="12473">MCSRYHYQEILPERLLRNDVALEQTLKDITENNKKVVDALRKLQYENYKVNNAIDSIERKHIYMEATFDDAIKTALTNVFESQFHSMSDAGCTLKELDGRVDVMKVT</sequence>
<reference evidence="1" key="2">
    <citation type="submission" date="2020-11" db="EMBL/GenBank/DDBJ databases">
        <authorList>
            <person name="McCartney M.A."/>
            <person name="Auch B."/>
            <person name="Kono T."/>
            <person name="Mallez S."/>
            <person name="Becker A."/>
            <person name="Gohl D.M."/>
            <person name="Silverstein K.A.T."/>
            <person name="Koren S."/>
            <person name="Bechman K.B."/>
            <person name="Herman A."/>
            <person name="Abrahante J.E."/>
            <person name="Garbe J."/>
        </authorList>
    </citation>
    <scope>NUCLEOTIDE SEQUENCE</scope>
    <source>
        <strain evidence="1">Duluth1</strain>
        <tissue evidence="1">Whole animal</tissue>
    </source>
</reference>
<reference evidence="1" key="1">
    <citation type="journal article" date="2019" name="bioRxiv">
        <title>The Genome of the Zebra Mussel, Dreissena polymorpha: A Resource for Invasive Species Research.</title>
        <authorList>
            <person name="McCartney M.A."/>
            <person name="Auch B."/>
            <person name="Kono T."/>
            <person name="Mallez S."/>
            <person name="Zhang Y."/>
            <person name="Obille A."/>
            <person name="Becker A."/>
            <person name="Abrahante J.E."/>
            <person name="Garbe J."/>
            <person name="Badalamenti J.P."/>
            <person name="Herman A."/>
            <person name="Mangelson H."/>
            <person name="Liachko I."/>
            <person name="Sullivan S."/>
            <person name="Sone E.D."/>
            <person name="Koren S."/>
            <person name="Silverstein K.A.T."/>
            <person name="Beckman K.B."/>
            <person name="Gohl D.M."/>
        </authorList>
    </citation>
    <scope>NUCLEOTIDE SEQUENCE</scope>
    <source>
        <strain evidence="1">Duluth1</strain>
        <tissue evidence="1">Whole animal</tissue>
    </source>
</reference>